<dbReference type="SUPFAM" id="SSF48208">
    <property type="entry name" value="Six-hairpin glycosidases"/>
    <property type="match status" value="1"/>
</dbReference>
<evidence type="ECO:0000313" key="4">
    <source>
        <dbReference type="EMBL" id="GIF73399.1"/>
    </source>
</evidence>
<dbReference type="Pfam" id="PF20736">
    <property type="entry name" value="Glyco_hydro127M"/>
    <property type="match status" value="1"/>
</dbReference>
<protein>
    <recommendedName>
        <fullName evidence="6">Glycoside hydrolase family 127 protein</fullName>
    </recommendedName>
</protein>
<feature type="domain" description="Non-reducing end beta-L-arabinofuranosidase-like GH127 catalytic" evidence="1">
    <location>
        <begin position="27"/>
        <end position="416"/>
    </location>
</feature>
<reference evidence="4 5" key="1">
    <citation type="submission" date="2021-01" db="EMBL/GenBank/DDBJ databases">
        <title>Whole genome shotgun sequence of Asanoa siamensis NBRC 107932.</title>
        <authorList>
            <person name="Komaki H."/>
            <person name="Tamura T."/>
        </authorList>
    </citation>
    <scope>NUCLEOTIDE SEQUENCE [LARGE SCALE GENOMIC DNA]</scope>
    <source>
        <strain evidence="4 5">NBRC 107932</strain>
    </source>
</reference>
<dbReference type="InterPro" id="IPR049046">
    <property type="entry name" value="Beta-AFase-like_GH127_middle"/>
</dbReference>
<organism evidence="4 5">
    <name type="scientific">Asanoa siamensis</name>
    <dbReference type="NCBI Taxonomy" id="926357"/>
    <lineage>
        <taxon>Bacteria</taxon>
        <taxon>Bacillati</taxon>
        <taxon>Actinomycetota</taxon>
        <taxon>Actinomycetes</taxon>
        <taxon>Micromonosporales</taxon>
        <taxon>Micromonosporaceae</taxon>
        <taxon>Asanoa</taxon>
    </lineage>
</organism>
<sequence>MIEREVSSTAAVLPSVSSLRPLGADRVVVHGGFWGERLSTNRARTIPHGYAQLGAAGTLDNLRLAAGASGVYRASADSGGAVLPFLDSDVYKWLEAVGWELGRGPDPALSAAADEAIAVVAAAQRPDGYVNSFVQVLRDGRCYEDLPWGHELYCLGHLIQAAVAWQRALGDERLLRIALRAVDHAEAALGAGGRDGIDGHPEIEMALVELARTVGERRYLSLAARMLDLRGHGLLGDGRFGPAYWQDHAPVREAAEVAGHAVRQLYLDCGAVDVAVETGDADLLAAVRLRWDDMVRTRRYLTGALGSRHRDEAFGDPYELPPDRAYAETCAAIASVMLAWRLLLATGQACYADDIERAMFNGVLSGLSRSGTEFFYVNPLQRRTHRTYESDGHGRRRPWQACACCPPNLMRLLSSWPQYVATGSVDGLRIHQYAGCAVRAGDVEVTVHTGYPWDGRVVVEVVRSPGEPWTLSLRVPGWCSGGTLSVPGEGPAPVAPGYVDRTRVWTAGDRVTLDLPLPVRRTDPEPRVDAVRGCVAFERGPIVYCVEEADLPAGFDLEGVHGAASGEAVAVPRPDLGDGVVGLDVPVEGGSVPAVPYHLWANRGVGGMRVWLPR</sequence>
<dbReference type="RefSeq" id="WP_239126719.1">
    <property type="nucleotide sequence ID" value="NZ_BONE01000020.1"/>
</dbReference>
<proteinExistence type="predicted"/>
<dbReference type="InterPro" id="IPR049174">
    <property type="entry name" value="Beta-AFase-like"/>
</dbReference>
<evidence type="ECO:0000313" key="5">
    <source>
        <dbReference type="Proteomes" id="UP000604117"/>
    </source>
</evidence>
<dbReference type="InterPro" id="IPR049049">
    <property type="entry name" value="Beta-AFase-like_GH127_C"/>
</dbReference>
<name>A0ABQ4CQ44_9ACTN</name>
<evidence type="ECO:0008006" key="6">
    <source>
        <dbReference type="Google" id="ProtNLM"/>
    </source>
</evidence>
<dbReference type="PANTHER" id="PTHR43465:SF2">
    <property type="entry name" value="DUF1680 DOMAIN PROTEIN (AFU_ORTHOLOGUE AFUA_1G08910)"/>
    <property type="match status" value="1"/>
</dbReference>
<evidence type="ECO:0000259" key="2">
    <source>
        <dbReference type="Pfam" id="PF20736"/>
    </source>
</evidence>
<feature type="domain" description="Non-reducing end beta-L-arabinofuranosidase-like GH127 C-terminal" evidence="3">
    <location>
        <begin position="519"/>
        <end position="613"/>
    </location>
</feature>
<dbReference type="Pfam" id="PF07944">
    <property type="entry name" value="Beta-AFase-like_GH127_cat"/>
    <property type="match status" value="1"/>
</dbReference>
<evidence type="ECO:0000259" key="3">
    <source>
        <dbReference type="Pfam" id="PF20737"/>
    </source>
</evidence>
<keyword evidence="5" id="KW-1185">Reference proteome</keyword>
<comment type="caution">
    <text evidence="4">The sequence shown here is derived from an EMBL/GenBank/DDBJ whole genome shotgun (WGS) entry which is preliminary data.</text>
</comment>
<dbReference type="EMBL" id="BONE01000020">
    <property type="protein sequence ID" value="GIF73399.1"/>
    <property type="molecule type" value="Genomic_DNA"/>
</dbReference>
<feature type="domain" description="Non-reducing end beta-L-arabinofuranosidase-like GH127 middle" evidence="2">
    <location>
        <begin position="428"/>
        <end position="517"/>
    </location>
</feature>
<dbReference type="InterPro" id="IPR008928">
    <property type="entry name" value="6-hairpin_glycosidase_sf"/>
</dbReference>
<dbReference type="PANTHER" id="PTHR43465">
    <property type="entry name" value="DUF1680 DOMAIN PROTEIN (AFU_ORTHOLOGUE AFUA_1G08910)"/>
    <property type="match status" value="1"/>
</dbReference>
<dbReference type="Pfam" id="PF20737">
    <property type="entry name" value="Glyco_hydro127C"/>
    <property type="match status" value="1"/>
</dbReference>
<evidence type="ECO:0000259" key="1">
    <source>
        <dbReference type="Pfam" id="PF07944"/>
    </source>
</evidence>
<dbReference type="Proteomes" id="UP000604117">
    <property type="component" value="Unassembled WGS sequence"/>
</dbReference>
<dbReference type="InterPro" id="IPR012878">
    <property type="entry name" value="Beta-AFase-like_GH127_cat"/>
</dbReference>
<gene>
    <name evidence="4" type="ORF">Asi02nite_29170</name>
</gene>
<accession>A0ABQ4CQ44</accession>